<comment type="caution">
    <text evidence="1">The sequence shown here is derived from an EMBL/GenBank/DDBJ whole genome shotgun (WGS) entry which is preliminary data.</text>
</comment>
<reference evidence="1 2" key="1">
    <citation type="submission" date="2015-01" db="EMBL/GenBank/DDBJ databases">
        <title>Evolution of Trichinella species and genotypes.</title>
        <authorList>
            <person name="Korhonen P.K."/>
            <person name="Edoardo P."/>
            <person name="Giuseppe L.R."/>
            <person name="Gasser R.B."/>
        </authorList>
    </citation>
    <scope>NUCLEOTIDE SEQUENCE [LARGE SCALE GENOMIC DNA]</scope>
    <source>
        <strain evidence="1">ISS2496</strain>
    </source>
</reference>
<name>A0A0V0ZQX9_9BILA</name>
<sequence>MFLTLSVHFMAQWMVEFRCPVGHFSTVQQRKQQCSNWTILVLDSSCARIRGSTKKHLASPVKLNATNNKKTSKAETFGLKTIPPKV</sequence>
<dbReference type="Proteomes" id="UP000054783">
    <property type="component" value="Unassembled WGS sequence"/>
</dbReference>
<gene>
    <name evidence="1" type="ORF">T12_8434</name>
</gene>
<organism evidence="1 2">
    <name type="scientific">Trichinella patagoniensis</name>
    <dbReference type="NCBI Taxonomy" id="990121"/>
    <lineage>
        <taxon>Eukaryota</taxon>
        <taxon>Metazoa</taxon>
        <taxon>Ecdysozoa</taxon>
        <taxon>Nematoda</taxon>
        <taxon>Enoplea</taxon>
        <taxon>Dorylaimia</taxon>
        <taxon>Trichinellida</taxon>
        <taxon>Trichinellidae</taxon>
        <taxon>Trichinella</taxon>
    </lineage>
</organism>
<keyword evidence="2" id="KW-1185">Reference proteome</keyword>
<dbReference type="EMBL" id="JYDQ01000114">
    <property type="protein sequence ID" value="KRY14522.1"/>
    <property type="molecule type" value="Genomic_DNA"/>
</dbReference>
<evidence type="ECO:0000313" key="2">
    <source>
        <dbReference type="Proteomes" id="UP000054783"/>
    </source>
</evidence>
<dbReference type="AlphaFoldDB" id="A0A0V0ZQX9"/>
<protein>
    <submittedName>
        <fullName evidence="1">Uncharacterized protein</fullName>
    </submittedName>
</protein>
<evidence type="ECO:0000313" key="1">
    <source>
        <dbReference type="EMBL" id="KRY14522.1"/>
    </source>
</evidence>
<accession>A0A0V0ZQX9</accession>
<proteinExistence type="predicted"/>